<evidence type="ECO:0000313" key="1">
    <source>
        <dbReference type="EMBL" id="MCY9281649.1"/>
    </source>
</evidence>
<protein>
    <submittedName>
        <fullName evidence="1">Uncharacterized protein</fullName>
    </submittedName>
</protein>
<sequence>MYQAKVKKLNPHIEEEVTLEIQGYQFTGFSTVCPYFIEEGKEYPVMISFTILDKLDLRKADIQTKGLQRLGDHYNYLIRGILHEDHIDIGIKIVDEDGYFYDYHFLAGNLVEMFVDRITVEFLYTAQWDGKSRRADH</sequence>
<dbReference type="EMBL" id="JALAXI010000014">
    <property type="protein sequence ID" value="MCY9281649.1"/>
    <property type="molecule type" value="Genomic_DNA"/>
</dbReference>
<dbReference type="AlphaFoldDB" id="A0AA90J8R3"/>
<comment type="caution">
    <text evidence="1">The sequence shown here is derived from an EMBL/GenBank/DDBJ whole genome shotgun (WGS) entry which is preliminary data.</text>
</comment>
<accession>A0AA90J8R3</accession>
<reference evidence="1" key="1">
    <citation type="submission" date="2022-02" db="EMBL/GenBank/DDBJ databases">
        <title>Crop Bioprotection Bacillus Genome Sequencing.</title>
        <authorList>
            <person name="Dunlap C."/>
        </authorList>
    </citation>
    <scope>NUCLEOTIDE SEQUENCE</scope>
    <source>
        <strain evidence="1">T20C14</strain>
    </source>
</reference>
<dbReference type="PIRSF" id="PIRSF019853">
    <property type="entry name" value="UCP019853"/>
    <property type="match status" value="1"/>
</dbReference>
<name>A0AA90J8R3_9BACI</name>
<dbReference type="InterPro" id="IPR016767">
    <property type="entry name" value="UCP019853"/>
</dbReference>
<dbReference type="RefSeq" id="WP_268305715.1">
    <property type="nucleotide sequence ID" value="NZ_JALAJL010000133.1"/>
</dbReference>
<proteinExistence type="predicted"/>
<organism evidence="1 2">
    <name type="scientific">Bacillus haynesii</name>
    <dbReference type="NCBI Taxonomy" id="1925021"/>
    <lineage>
        <taxon>Bacteria</taxon>
        <taxon>Bacillati</taxon>
        <taxon>Bacillota</taxon>
        <taxon>Bacilli</taxon>
        <taxon>Bacillales</taxon>
        <taxon>Bacillaceae</taxon>
        <taxon>Bacillus</taxon>
    </lineage>
</organism>
<gene>
    <name evidence="1" type="ORF">MOE73_16420</name>
</gene>
<dbReference type="Proteomes" id="UP001066455">
    <property type="component" value="Unassembled WGS sequence"/>
</dbReference>
<evidence type="ECO:0000313" key="2">
    <source>
        <dbReference type="Proteomes" id="UP001066455"/>
    </source>
</evidence>